<name>A0A744VKT8_SALER</name>
<dbReference type="EMBL" id="DAAUHS010000015">
    <property type="protein sequence ID" value="HAF2893311.1"/>
    <property type="molecule type" value="Genomic_DNA"/>
</dbReference>
<gene>
    <name evidence="1" type="ORF">G8K99_004750</name>
</gene>
<comment type="caution">
    <text evidence="1">The sequence shown here is derived from an EMBL/GenBank/DDBJ whole genome shotgun (WGS) entry which is preliminary data.</text>
</comment>
<organism evidence="1">
    <name type="scientific">Salmonella enterica</name>
    <name type="common">Salmonella choleraesuis</name>
    <dbReference type="NCBI Taxonomy" id="28901"/>
    <lineage>
        <taxon>Bacteria</taxon>
        <taxon>Pseudomonadati</taxon>
        <taxon>Pseudomonadota</taxon>
        <taxon>Gammaproteobacteria</taxon>
        <taxon>Enterobacterales</taxon>
        <taxon>Enterobacteriaceae</taxon>
        <taxon>Salmonella</taxon>
    </lineage>
</organism>
<protein>
    <submittedName>
        <fullName evidence="1">Uncharacterized protein</fullName>
    </submittedName>
</protein>
<reference evidence="1" key="2">
    <citation type="submission" date="2020-02" db="EMBL/GenBank/DDBJ databases">
        <authorList>
            <consortium name="NCBI Pathogen Detection Project"/>
        </authorList>
    </citation>
    <scope>NUCLEOTIDE SEQUENCE</scope>
    <source>
        <strain evidence="1">MA.MC_06-0569</strain>
    </source>
</reference>
<evidence type="ECO:0000313" key="1">
    <source>
        <dbReference type="EMBL" id="HAF2893311.1"/>
    </source>
</evidence>
<dbReference type="AlphaFoldDB" id="A0A744VKT8"/>
<sequence>MDKKIIDLLVETEKPSEMFNELFKGMFESDINPVVSKKKNIKTKNKLEPIENIFNW</sequence>
<reference evidence="1" key="1">
    <citation type="journal article" date="2018" name="Genome Biol.">
        <title>SKESA: strategic k-mer extension for scrupulous assemblies.</title>
        <authorList>
            <person name="Souvorov A."/>
            <person name="Agarwala R."/>
            <person name="Lipman D.J."/>
        </authorList>
    </citation>
    <scope>NUCLEOTIDE SEQUENCE</scope>
    <source>
        <strain evidence="1">MA.MC_06-0569</strain>
    </source>
</reference>
<accession>A0A744VKT8</accession>
<proteinExistence type="predicted"/>